<keyword evidence="4" id="KW-1185">Reference proteome</keyword>
<feature type="domain" description="CHAD" evidence="2">
    <location>
        <begin position="211"/>
        <end position="493"/>
    </location>
</feature>
<gene>
    <name evidence="3" type="ORF">GCM10025783_12650</name>
</gene>
<dbReference type="Gene3D" id="2.40.320.10">
    <property type="entry name" value="Hypothetical Protein Pfu-838710-001"/>
    <property type="match status" value="1"/>
</dbReference>
<dbReference type="SUPFAM" id="SSF55154">
    <property type="entry name" value="CYTH-like phosphatases"/>
    <property type="match status" value="1"/>
</dbReference>
<dbReference type="InterPro" id="IPR023577">
    <property type="entry name" value="CYTH_domain"/>
</dbReference>
<evidence type="ECO:0000259" key="2">
    <source>
        <dbReference type="PROSITE" id="PS51708"/>
    </source>
</evidence>
<dbReference type="PROSITE" id="PS51707">
    <property type="entry name" value="CYTH"/>
    <property type="match status" value="1"/>
</dbReference>
<dbReference type="Gene3D" id="1.40.20.10">
    <property type="entry name" value="CHAD domain"/>
    <property type="match status" value="1"/>
</dbReference>
<dbReference type="RefSeq" id="WP_345480192.1">
    <property type="nucleotide sequence ID" value="NZ_BAABLP010000002.1"/>
</dbReference>
<dbReference type="SMART" id="SM01118">
    <property type="entry name" value="CYTH"/>
    <property type="match status" value="1"/>
</dbReference>
<sequence length="493" mass="52000">MSVSSAIEIERKYAVPDGTPLPALHGVADVVTAEVRPVALLEAVYLDTEDRTLLAAGIVLRRRTGGHDAGWHIKLRGPIGRTELHAPIDEQQPDRVPDAFEAALRSRLRGRGVAPLARIRTERTATVVTDSAGGAVEVVDDVVSATDVAAGVQRTWREWEAEQADDCAACRALLERVHEVLTAAGATPSDSPAKIAQALGLVGVERPARPSDTAGAVLAARIAEHVERLHGGLQTLVLDGDDAAGAAVHGLRKTIRRIRSLLALEPVAGPAGAALRERLGEVGRVLGEARDPLVAAETAGRLLDELPEGTPGVDAARALLVEEPVHLLRGRTAALAARLGEQDVLAVLADLEAFAPDGGRAGDAPEALADLVAPELRRARRRGRRSIGHGLDALHGARKAAKRARFVLEELMAAGVVPAKRKRRLAARHAEQAADVLGDHRDLELVLDALPAASERLTAAGGNAYALGLAAERGRAHLAALRRASERAVHRLE</sequence>
<organism evidence="3 4">
    <name type="scientific">Amnibacterium soli</name>
    <dbReference type="NCBI Taxonomy" id="1282736"/>
    <lineage>
        <taxon>Bacteria</taxon>
        <taxon>Bacillati</taxon>
        <taxon>Actinomycetota</taxon>
        <taxon>Actinomycetes</taxon>
        <taxon>Micrococcales</taxon>
        <taxon>Microbacteriaceae</taxon>
        <taxon>Amnibacterium</taxon>
    </lineage>
</organism>
<dbReference type="Proteomes" id="UP001500121">
    <property type="component" value="Unassembled WGS sequence"/>
</dbReference>
<feature type="domain" description="CYTH" evidence="1">
    <location>
        <begin position="6"/>
        <end position="205"/>
    </location>
</feature>
<dbReference type="SMART" id="SM00880">
    <property type="entry name" value="CHAD"/>
    <property type="match status" value="1"/>
</dbReference>
<dbReference type="EMBL" id="BAABLP010000002">
    <property type="protein sequence ID" value="GAA4742701.1"/>
    <property type="molecule type" value="Genomic_DNA"/>
</dbReference>
<evidence type="ECO:0000313" key="4">
    <source>
        <dbReference type="Proteomes" id="UP001500121"/>
    </source>
</evidence>
<name>A0ABP8Z0E5_9MICO</name>
<dbReference type="Pfam" id="PF01928">
    <property type="entry name" value="CYTH"/>
    <property type="match status" value="1"/>
</dbReference>
<dbReference type="PANTHER" id="PTHR39339">
    <property type="entry name" value="SLR1444 PROTEIN"/>
    <property type="match status" value="1"/>
</dbReference>
<comment type="caution">
    <text evidence="3">The sequence shown here is derived from an EMBL/GenBank/DDBJ whole genome shotgun (WGS) entry which is preliminary data.</text>
</comment>
<dbReference type="Pfam" id="PF05235">
    <property type="entry name" value="CHAD"/>
    <property type="match status" value="1"/>
</dbReference>
<reference evidence="4" key="1">
    <citation type="journal article" date="2019" name="Int. J. Syst. Evol. Microbiol.">
        <title>The Global Catalogue of Microorganisms (GCM) 10K type strain sequencing project: providing services to taxonomists for standard genome sequencing and annotation.</title>
        <authorList>
            <consortium name="The Broad Institute Genomics Platform"/>
            <consortium name="The Broad Institute Genome Sequencing Center for Infectious Disease"/>
            <person name="Wu L."/>
            <person name="Ma J."/>
        </authorList>
    </citation>
    <scope>NUCLEOTIDE SEQUENCE [LARGE SCALE GENOMIC DNA]</scope>
    <source>
        <strain evidence="4">JCM 19015</strain>
    </source>
</reference>
<dbReference type="InterPro" id="IPR038186">
    <property type="entry name" value="CHAD_dom_sf"/>
</dbReference>
<protein>
    <submittedName>
        <fullName evidence="3">CYTH and CHAD domain-containing protein</fullName>
    </submittedName>
</protein>
<evidence type="ECO:0000313" key="3">
    <source>
        <dbReference type="EMBL" id="GAA4742701.1"/>
    </source>
</evidence>
<dbReference type="InterPro" id="IPR033469">
    <property type="entry name" value="CYTH-like_dom_sf"/>
</dbReference>
<accession>A0ABP8Z0E5</accession>
<dbReference type="PROSITE" id="PS51708">
    <property type="entry name" value="CHAD"/>
    <property type="match status" value="1"/>
</dbReference>
<dbReference type="InterPro" id="IPR007899">
    <property type="entry name" value="CHAD_dom"/>
</dbReference>
<proteinExistence type="predicted"/>
<dbReference type="CDD" id="cd07374">
    <property type="entry name" value="CYTH-like_Pase"/>
    <property type="match status" value="1"/>
</dbReference>
<evidence type="ECO:0000259" key="1">
    <source>
        <dbReference type="PROSITE" id="PS51707"/>
    </source>
</evidence>
<dbReference type="PANTHER" id="PTHR39339:SF1">
    <property type="entry name" value="CHAD DOMAIN-CONTAINING PROTEIN"/>
    <property type="match status" value="1"/>
</dbReference>